<protein>
    <submittedName>
        <fullName evidence="1">Uncharacterized protein</fullName>
    </submittedName>
</protein>
<gene>
    <name evidence="1" type="ORF">AVEN_195648_1</name>
</gene>
<organism evidence="1 2">
    <name type="scientific">Araneus ventricosus</name>
    <name type="common">Orbweaver spider</name>
    <name type="synonym">Epeira ventricosa</name>
    <dbReference type="NCBI Taxonomy" id="182803"/>
    <lineage>
        <taxon>Eukaryota</taxon>
        <taxon>Metazoa</taxon>
        <taxon>Ecdysozoa</taxon>
        <taxon>Arthropoda</taxon>
        <taxon>Chelicerata</taxon>
        <taxon>Arachnida</taxon>
        <taxon>Araneae</taxon>
        <taxon>Araneomorphae</taxon>
        <taxon>Entelegynae</taxon>
        <taxon>Araneoidea</taxon>
        <taxon>Araneidae</taxon>
        <taxon>Araneus</taxon>
    </lineage>
</organism>
<accession>A0A4Y2BB35</accession>
<dbReference type="OrthoDB" id="8040188at2759"/>
<name>A0A4Y2BB35_ARAVE</name>
<evidence type="ECO:0000313" key="1">
    <source>
        <dbReference type="EMBL" id="GBL88659.1"/>
    </source>
</evidence>
<sequence>MWQGLYLEAFGYDPIKDYWLHPEAAIGKMNVVFKYCRAKISKCETLEMFCSNGSVKLPSLDQPPEPLYSLISGVTLESIHFLQNNRKYNACLQMASFGTTTVVREAFMPTFKIQGQIYH</sequence>
<dbReference type="AlphaFoldDB" id="A0A4Y2BB35"/>
<dbReference type="Proteomes" id="UP000499080">
    <property type="component" value="Unassembled WGS sequence"/>
</dbReference>
<reference evidence="1 2" key="1">
    <citation type="journal article" date="2019" name="Sci. Rep.">
        <title>Orb-weaving spider Araneus ventricosus genome elucidates the spidroin gene catalogue.</title>
        <authorList>
            <person name="Kono N."/>
            <person name="Nakamura H."/>
            <person name="Ohtoshi R."/>
            <person name="Moran D.A.P."/>
            <person name="Shinohara A."/>
            <person name="Yoshida Y."/>
            <person name="Fujiwara M."/>
            <person name="Mori M."/>
            <person name="Tomita M."/>
            <person name="Arakawa K."/>
        </authorList>
    </citation>
    <scope>NUCLEOTIDE SEQUENCE [LARGE SCALE GENOMIC DNA]</scope>
</reference>
<evidence type="ECO:0000313" key="2">
    <source>
        <dbReference type="Proteomes" id="UP000499080"/>
    </source>
</evidence>
<keyword evidence="2" id="KW-1185">Reference proteome</keyword>
<proteinExistence type="predicted"/>
<dbReference type="EMBL" id="BGPR01000061">
    <property type="protein sequence ID" value="GBL88659.1"/>
    <property type="molecule type" value="Genomic_DNA"/>
</dbReference>
<comment type="caution">
    <text evidence="1">The sequence shown here is derived from an EMBL/GenBank/DDBJ whole genome shotgun (WGS) entry which is preliminary data.</text>
</comment>